<sequence>MGLGEIIRICLSTNALVTGIVTVGLITIITYIALTFEKDIELSSDWANKLVSGLSEVILLFTASFVVIKVFESLTVGSRIELGSLFINAELTLFFYFMFIFNNRLIVILNIGLPLLYHLVSDSQQHHQIVWPLFIGAYVLLAVVTEYLYTHKDELYIFDYRYIVGQILFGICWWCLLWIDFRWPLANIIGMLILFEVYMFIARIIEIKMENYFYTFNRLKKKVNYDALTGVRNRANLNKFSKAVYDEHCKDLWKPLTVIIFDIDGFKNFNDHYGHDIGDQVLRYVSHLVERELHLDNDGGRLFRYGGEEFLIIIEGVNGDESVKLVKSINKTLRNVPLFTQDMSLNITLSFGVTTLRSTDKSFSDVFKRADRYLYQSKNSGRNSFTVEGRTQPNEDKQKNQ</sequence>
<evidence type="ECO:0000259" key="3">
    <source>
        <dbReference type="PROSITE" id="PS50887"/>
    </source>
</evidence>
<evidence type="ECO:0000256" key="1">
    <source>
        <dbReference type="SAM" id="MobiDB-lite"/>
    </source>
</evidence>
<keyword evidence="2" id="KW-0812">Transmembrane</keyword>
<feature type="domain" description="GGDEF" evidence="3">
    <location>
        <begin position="254"/>
        <end position="390"/>
    </location>
</feature>
<feature type="transmembrane region" description="Helical" evidence="2">
    <location>
        <begin position="160"/>
        <end position="179"/>
    </location>
</feature>
<dbReference type="AlphaFoldDB" id="A0A4R5NDR7"/>
<name>A0A4R5NDR7_9LACO</name>
<dbReference type="Pfam" id="PF00990">
    <property type="entry name" value="GGDEF"/>
    <property type="match status" value="1"/>
</dbReference>
<feature type="transmembrane region" description="Helical" evidence="2">
    <location>
        <begin position="54"/>
        <end position="72"/>
    </location>
</feature>
<gene>
    <name evidence="4" type="ORF">C5L30_002296</name>
</gene>
<feature type="compositionally biased region" description="Polar residues" evidence="1">
    <location>
        <begin position="381"/>
        <end position="392"/>
    </location>
</feature>
<dbReference type="GO" id="GO:1902201">
    <property type="term" value="P:negative regulation of bacterial-type flagellum-dependent cell motility"/>
    <property type="evidence" value="ECO:0007669"/>
    <property type="project" value="TreeGrafter"/>
</dbReference>
<dbReference type="InterPro" id="IPR043128">
    <property type="entry name" value="Rev_trsase/Diguanyl_cyclase"/>
</dbReference>
<dbReference type="Gene3D" id="3.30.70.270">
    <property type="match status" value="1"/>
</dbReference>
<comment type="caution">
    <text evidence="4">The sequence shown here is derived from an EMBL/GenBank/DDBJ whole genome shotgun (WGS) entry which is preliminary data.</text>
</comment>
<evidence type="ECO:0000313" key="4">
    <source>
        <dbReference type="EMBL" id="TDG71716.1"/>
    </source>
</evidence>
<feature type="transmembrane region" description="Helical" evidence="2">
    <location>
        <begin position="185"/>
        <end position="205"/>
    </location>
</feature>
<dbReference type="SMART" id="SM00267">
    <property type="entry name" value="GGDEF"/>
    <property type="match status" value="1"/>
</dbReference>
<proteinExistence type="predicted"/>
<dbReference type="SUPFAM" id="SSF55073">
    <property type="entry name" value="Nucleotide cyclase"/>
    <property type="match status" value="1"/>
</dbReference>
<keyword evidence="2" id="KW-0472">Membrane</keyword>
<accession>A0A4R5NDR7</accession>
<dbReference type="PROSITE" id="PS50887">
    <property type="entry name" value="GGDEF"/>
    <property type="match status" value="1"/>
</dbReference>
<dbReference type="EMBL" id="PUFN01000019">
    <property type="protein sequence ID" value="TDG71716.1"/>
    <property type="molecule type" value="Genomic_DNA"/>
</dbReference>
<dbReference type="RefSeq" id="WP_010020719.1">
    <property type="nucleotide sequence ID" value="NZ_CAJJMR010000008.1"/>
</dbReference>
<dbReference type="GO" id="GO:0052621">
    <property type="term" value="F:diguanylate cyclase activity"/>
    <property type="evidence" value="ECO:0007669"/>
    <property type="project" value="TreeGrafter"/>
</dbReference>
<dbReference type="GO" id="GO:0043709">
    <property type="term" value="P:cell adhesion involved in single-species biofilm formation"/>
    <property type="evidence" value="ECO:0007669"/>
    <property type="project" value="TreeGrafter"/>
</dbReference>
<feature type="transmembrane region" description="Helical" evidence="2">
    <location>
        <begin position="129"/>
        <end position="148"/>
    </location>
</feature>
<dbReference type="InterPro" id="IPR000160">
    <property type="entry name" value="GGDEF_dom"/>
</dbReference>
<reference evidence="4 5" key="1">
    <citation type="journal article" date="2019" name="Appl. Microbiol. Biotechnol.">
        <title>Uncovering carbohydrate metabolism through a genotype-phenotype association study of 56 lactic acid bacteria genomes.</title>
        <authorList>
            <person name="Buron-Moles G."/>
            <person name="Chailyan A."/>
            <person name="Dolejs I."/>
            <person name="Forster J."/>
            <person name="Miks M.H."/>
        </authorList>
    </citation>
    <scope>NUCLEOTIDE SEQUENCE [LARGE SCALE GENOMIC DNA]</scope>
    <source>
        <strain evidence="4 5">ATCC 29644</strain>
    </source>
</reference>
<dbReference type="Proteomes" id="UP000295257">
    <property type="component" value="Unassembled WGS sequence"/>
</dbReference>
<organism evidence="4 5">
    <name type="scientific">Companilactobacillus farciminis</name>
    <dbReference type="NCBI Taxonomy" id="1612"/>
    <lineage>
        <taxon>Bacteria</taxon>
        <taxon>Bacillati</taxon>
        <taxon>Bacillota</taxon>
        <taxon>Bacilli</taxon>
        <taxon>Lactobacillales</taxon>
        <taxon>Lactobacillaceae</taxon>
        <taxon>Companilactobacillus</taxon>
    </lineage>
</organism>
<feature type="transmembrane region" description="Helical" evidence="2">
    <location>
        <begin position="12"/>
        <end position="34"/>
    </location>
</feature>
<keyword evidence="5" id="KW-1185">Reference proteome</keyword>
<dbReference type="PANTHER" id="PTHR45138">
    <property type="entry name" value="REGULATORY COMPONENTS OF SENSORY TRANSDUCTION SYSTEM"/>
    <property type="match status" value="1"/>
</dbReference>
<protein>
    <recommendedName>
        <fullName evidence="3">GGDEF domain-containing protein</fullName>
    </recommendedName>
</protein>
<feature type="region of interest" description="Disordered" evidence="1">
    <location>
        <begin position="381"/>
        <end position="401"/>
    </location>
</feature>
<evidence type="ECO:0000313" key="5">
    <source>
        <dbReference type="Proteomes" id="UP000295257"/>
    </source>
</evidence>
<dbReference type="OrthoDB" id="9759607at2"/>
<dbReference type="STRING" id="1612.ABB44_06760"/>
<keyword evidence="2" id="KW-1133">Transmembrane helix</keyword>
<dbReference type="InterPro" id="IPR029787">
    <property type="entry name" value="Nucleotide_cyclase"/>
</dbReference>
<dbReference type="NCBIfam" id="TIGR00254">
    <property type="entry name" value="GGDEF"/>
    <property type="match status" value="1"/>
</dbReference>
<dbReference type="GO" id="GO:0005886">
    <property type="term" value="C:plasma membrane"/>
    <property type="evidence" value="ECO:0007669"/>
    <property type="project" value="TreeGrafter"/>
</dbReference>
<evidence type="ECO:0000256" key="2">
    <source>
        <dbReference type="SAM" id="Phobius"/>
    </source>
</evidence>
<feature type="transmembrane region" description="Helical" evidence="2">
    <location>
        <begin position="93"/>
        <end position="117"/>
    </location>
</feature>
<dbReference type="PANTHER" id="PTHR45138:SF9">
    <property type="entry name" value="DIGUANYLATE CYCLASE DGCM-RELATED"/>
    <property type="match status" value="1"/>
</dbReference>
<dbReference type="InterPro" id="IPR050469">
    <property type="entry name" value="Diguanylate_Cyclase"/>
</dbReference>
<dbReference type="CDD" id="cd01949">
    <property type="entry name" value="GGDEF"/>
    <property type="match status" value="1"/>
</dbReference>